<protein>
    <submittedName>
        <fullName evidence="2">Uncharacterized protein</fullName>
    </submittedName>
</protein>
<evidence type="ECO:0000313" key="2">
    <source>
        <dbReference type="EMBL" id="KKW30272.1"/>
    </source>
</evidence>
<keyword evidence="1" id="KW-0812">Transmembrane</keyword>
<evidence type="ECO:0000256" key="1">
    <source>
        <dbReference type="SAM" id="Phobius"/>
    </source>
</evidence>
<dbReference type="AlphaFoldDB" id="A0A0G1ZPY8"/>
<name>A0A0G1ZPY8_9BACT</name>
<keyword evidence="1" id="KW-1133">Transmembrane helix</keyword>
<dbReference type="EMBL" id="LCRD01000016">
    <property type="protein sequence ID" value="KKW30272.1"/>
    <property type="molecule type" value="Genomic_DNA"/>
</dbReference>
<gene>
    <name evidence="2" type="ORF">UY72_C0016G0005</name>
</gene>
<proteinExistence type="predicted"/>
<reference evidence="2 3" key="1">
    <citation type="journal article" date="2015" name="Nature">
        <title>rRNA introns, odd ribosomes, and small enigmatic genomes across a large radiation of phyla.</title>
        <authorList>
            <person name="Brown C.T."/>
            <person name="Hug L.A."/>
            <person name="Thomas B.C."/>
            <person name="Sharon I."/>
            <person name="Castelle C.J."/>
            <person name="Singh A."/>
            <person name="Wilkins M.J."/>
            <person name="Williams K.H."/>
            <person name="Banfield J.F."/>
        </authorList>
    </citation>
    <scope>NUCLEOTIDE SEQUENCE [LARGE SCALE GENOMIC DNA]</scope>
</reference>
<dbReference type="Proteomes" id="UP000034846">
    <property type="component" value="Unassembled WGS sequence"/>
</dbReference>
<feature type="transmembrane region" description="Helical" evidence="1">
    <location>
        <begin position="71"/>
        <end position="96"/>
    </location>
</feature>
<evidence type="ECO:0000313" key="3">
    <source>
        <dbReference type="Proteomes" id="UP000034846"/>
    </source>
</evidence>
<keyword evidence="1" id="KW-0472">Membrane</keyword>
<comment type="caution">
    <text evidence="2">The sequence shown here is derived from an EMBL/GenBank/DDBJ whole genome shotgun (WGS) entry which is preliminary data.</text>
</comment>
<accession>A0A0G1ZPY8</accession>
<feature type="transmembrane region" description="Helical" evidence="1">
    <location>
        <begin position="39"/>
        <end position="59"/>
    </location>
</feature>
<sequence length="211" mass="24053">MNTNRLSLPHPLSCLMHAYVHRSAARGEQWQGERSMRRFFASMGSLLLLITLAPLWAIIFPRASDVLSYKFIVIFGGFEILVGWVFGGGVLCYSLIKLRELGRQTNKRMSAEQLIVDDVFLSLNAQLADYWEKELQPRLAHPDLRTPDEHTALKEAVNELARIDRELYHISTLMDTRESRSDLAIATSVPEYVEELRKRKLPPEVADMGGI</sequence>
<organism evidence="2 3">
    <name type="scientific">Candidatus Uhrbacteria bacterium GW2011_GWD2_52_7</name>
    <dbReference type="NCBI Taxonomy" id="1618989"/>
    <lineage>
        <taxon>Bacteria</taxon>
        <taxon>Candidatus Uhriibacteriota</taxon>
    </lineage>
</organism>